<comment type="subunit">
    <text evidence="2 9">G proteins are composed of 3 units; alpha, beta and gamma. The alpha chain contains the guanine nucleotide binding site.</text>
</comment>
<evidence type="ECO:0000256" key="5">
    <source>
        <dbReference type="ARBA" id="ARBA00022842"/>
    </source>
</evidence>
<comment type="subcellular location">
    <subcellularLocation>
        <location evidence="9">Cell membrane</location>
    </subcellularLocation>
</comment>
<comment type="function">
    <text evidence="9">Guanine nucleotide-binding proteins (G proteins) function as transducers in numerous signaling pathways controlled by G protein-coupled receptors (GPCRs).</text>
</comment>
<dbReference type="Pfam" id="PF00503">
    <property type="entry name" value="G-alpha"/>
    <property type="match status" value="1"/>
</dbReference>
<feature type="binding site" evidence="8">
    <location>
        <begin position="78"/>
        <end position="81"/>
    </location>
    <ligand>
        <name>GTP</name>
        <dbReference type="ChEBI" id="CHEBI:37565"/>
    </ligand>
</feature>
<accession>A0A0B2V936</accession>
<dbReference type="AlphaFoldDB" id="A0A0B2V936"/>
<evidence type="ECO:0000256" key="3">
    <source>
        <dbReference type="ARBA" id="ARBA00022723"/>
    </source>
</evidence>
<dbReference type="OMA" id="IRAVNDC"/>
<dbReference type="GO" id="GO:0046872">
    <property type="term" value="F:metal ion binding"/>
    <property type="evidence" value="ECO:0007669"/>
    <property type="project" value="UniProtKB-UniRule"/>
</dbReference>
<dbReference type="GO" id="GO:0007606">
    <property type="term" value="P:sensory perception of chemical stimulus"/>
    <property type="evidence" value="ECO:0007669"/>
    <property type="project" value="TreeGrafter"/>
</dbReference>
<comment type="caution">
    <text evidence="10">The sequence shown here is derived from an EMBL/GenBank/DDBJ whole genome shotgun (WGS) entry which is preliminary data.</text>
</comment>
<feature type="binding site" evidence="8">
    <location>
        <begin position="9"/>
        <end position="13"/>
    </location>
    <ligand>
        <name>GTP</name>
        <dbReference type="ChEBI" id="CHEBI:37565"/>
    </ligand>
</feature>
<name>A0A0B2V936_TOXCA</name>
<evidence type="ECO:0000256" key="9">
    <source>
        <dbReference type="RuleBase" id="RU369121"/>
    </source>
</evidence>
<gene>
    <name evidence="10" type="primary">Gnas</name>
    <name evidence="10" type="ORF">Tcan_06580</name>
</gene>
<dbReference type="GO" id="GO:0005737">
    <property type="term" value="C:cytoplasm"/>
    <property type="evidence" value="ECO:0007669"/>
    <property type="project" value="TreeGrafter"/>
</dbReference>
<dbReference type="GO" id="GO:0031683">
    <property type="term" value="F:G-protein beta/gamma-subunit complex binding"/>
    <property type="evidence" value="ECO:0007669"/>
    <property type="project" value="UniProtKB-UniRule"/>
</dbReference>
<dbReference type="PRINTS" id="PR00443">
    <property type="entry name" value="GPROTEINAS"/>
</dbReference>
<keyword evidence="5 9" id="KW-0460">Magnesium</keyword>
<keyword evidence="11" id="KW-1185">Reference proteome</keyword>
<evidence type="ECO:0000313" key="10">
    <source>
        <dbReference type="EMBL" id="KHN78043.1"/>
    </source>
</evidence>
<dbReference type="Gene3D" id="3.40.50.300">
    <property type="entry name" value="P-loop containing nucleotide triphosphate hydrolases"/>
    <property type="match status" value="1"/>
</dbReference>
<dbReference type="GO" id="GO:0005834">
    <property type="term" value="C:heterotrimeric G-protein complex"/>
    <property type="evidence" value="ECO:0007669"/>
    <property type="project" value="UniProtKB-UniRule"/>
</dbReference>
<sequence>MFVVCSMFDVGGQRDERRKWIQCFNDVTAIIFVCASSSYNLVLWEDATQNRLKESLALFKNIWNNRWLKTISVILFLNKQDLLAEKIKSKRHLLETYFPEFANYQLPADATYDASDDPAVVRAKYFIRGEFLRISTAAGDGRHHCYPHFTCAVDTENIRRVFNDCRDIIQRIHLRQYELLRSGHGEHPSGVQRLQGHNPTYPSASVRAVAQWTRRTSVGCSTTAGT</sequence>
<feature type="binding site" evidence="8">
    <location>
        <position position="152"/>
    </location>
    <ligand>
        <name>GTP</name>
        <dbReference type="ChEBI" id="CHEBI:37565"/>
    </ligand>
</feature>
<evidence type="ECO:0000256" key="1">
    <source>
        <dbReference type="ARBA" id="ARBA00007172"/>
    </source>
</evidence>
<dbReference type="STRING" id="6265.A0A0B2V936"/>
<dbReference type="GO" id="GO:0005525">
    <property type="term" value="F:GTP binding"/>
    <property type="evidence" value="ECO:0007669"/>
    <property type="project" value="UniProtKB-UniRule"/>
</dbReference>
<keyword evidence="3 9" id="KW-0479">Metal-binding</keyword>
<evidence type="ECO:0000256" key="7">
    <source>
        <dbReference type="ARBA" id="ARBA00023224"/>
    </source>
</evidence>
<evidence type="ECO:0000256" key="6">
    <source>
        <dbReference type="ARBA" id="ARBA00023134"/>
    </source>
</evidence>
<dbReference type="PANTHER" id="PTHR10218">
    <property type="entry name" value="GTP-BINDING PROTEIN ALPHA SUBUNIT"/>
    <property type="match status" value="1"/>
</dbReference>
<keyword evidence="4 8" id="KW-0547">Nucleotide-binding</keyword>
<dbReference type="InterPro" id="IPR000367">
    <property type="entry name" value="Gprotein_alpha_S"/>
</dbReference>
<keyword evidence="9" id="KW-1003">Cell membrane</keyword>
<dbReference type="GO" id="GO:0001664">
    <property type="term" value="F:G protein-coupled receptor binding"/>
    <property type="evidence" value="ECO:0007669"/>
    <property type="project" value="TreeGrafter"/>
</dbReference>
<dbReference type="FunFam" id="3.40.50.300:FF:006178">
    <property type="entry name" value="Guanine nucleotide-binding protein G(s) subunit alpha isoforms short"/>
    <property type="match status" value="1"/>
</dbReference>
<reference evidence="10 11" key="1">
    <citation type="submission" date="2014-11" db="EMBL/GenBank/DDBJ databases">
        <title>Genetic blueprint of the zoonotic pathogen Toxocara canis.</title>
        <authorList>
            <person name="Zhu X.-Q."/>
            <person name="Korhonen P.K."/>
            <person name="Cai H."/>
            <person name="Young N.D."/>
            <person name="Nejsum P."/>
            <person name="von Samson-Himmelstjerna G."/>
            <person name="Boag P.R."/>
            <person name="Tan P."/>
            <person name="Li Q."/>
            <person name="Min J."/>
            <person name="Yang Y."/>
            <person name="Wang X."/>
            <person name="Fang X."/>
            <person name="Hall R.S."/>
            <person name="Hofmann A."/>
            <person name="Sternberg P.W."/>
            <person name="Jex A.R."/>
            <person name="Gasser R.B."/>
        </authorList>
    </citation>
    <scope>NUCLEOTIDE SEQUENCE [LARGE SCALE GENOMIC DNA]</scope>
    <source>
        <strain evidence="10">PN_DK_2014</strain>
    </source>
</reference>
<dbReference type="InterPro" id="IPR027417">
    <property type="entry name" value="P-loop_NTPase"/>
</dbReference>
<keyword evidence="7 9" id="KW-0807">Transducer</keyword>
<dbReference type="PROSITE" id="PS51882">
    <property type="entry name" value="G_ALPHA"/>
    <property type="match status" value="1"/>
</dbReference>
<dbReference type="SUPFAM" id="SSF52540">
    <property type="entry name" value="P-loop containing nucleoside triphosphate hydrolases"/>
    <property type="match status" value="1"/>
</dbReference>
<evidence type="ECO:0000256" key="4">
    <source>
        <dbReference type="ARBA" id="ARBA00022741"/>
    </source>
</evidence>
<dbReference type="GO" id="GO:0007191">
    <property type="term" value="P:adenylate cyclase-activating dopamine receptor signaling pathway"/>
    <property type="evidence" value="ECO:0007669"/>
    <property type="project" value="TreeGrafter"/>
</dbReference>
<protein>
    <recommendedName>
        <fullName evidence="9">Guanine nucleotide-binding protein G(s) subunit alpha</fullName>
    </recommendedName>
    <alternativeName>
        <fullName evidence="9">Adenylate cyclase-stimulating G alpha protein</fullName>
    </alternativeName>
</protein>
<evidence type="ECO:0000313" key="11">
    <source>
        <dbReference type="Proteomes" id="UP000031036"/>
    </source>
</evidence>
<dbReference type="EMBL" id="JPKZ01002198">
    <property type="protein sequence ID" value="KHN78043.1"/>
    <property type="molecule type" value="Genomic_DNA"/>
</dbReference>
<dbReference type="CDD" id="cd00066">
    <property type="entry name" value="G-alpha"/>
    <property type="match status" value="1"/>
</dbReference>
<dbReference type="SMART" id="SM00275">
    <property type="entry name" value="G_alpha"/>
    <property type="match status" value="1"/>
</dbReference>
<dbReference type="InterPro" id="IPR001019">
    <property type="entry name" value="Gprotein_alpha_su"/>
</dbReference>
<comment type="similarity">
    <text evidence="1 9">Belongs to the G-alpha family. G(s) subfamily.</text>
</comment>
<dbReference type="Proteomes" id="UP000031036">
    <property type="component" value="Unassembled WGS sequence"/>
</dbReference>
<keyword evidence="6 8" id="KW-0342">GTP-binding</keyword>
<evidence type="ECO:0000256" key="8">
    <source>
        <dbReference type="PIRSR" id="PIRSR601019-1"/>
    </source>
</evidence>
<evidence type="ECO:0000256" key="2">
    <source>
        <dbReference type="ARBA" id="ARBA00011356"/>
    </source>
</evidence>
<proteinExistence type="inferred from homology"/>
<keyword evidence="9" id="KW-0472">Membrane</keyword>
<dbReference type="OrthoDB" id="5817230at2759"/>
<dbReference type="GO" id="GO:0003924">
    <property type="term" value="F:GTPase activity"/>
    <property type="evidence" value="ECO:0007669"/>
    <property type="project" value="UniProtKB-UniRule"/>
</dbReference>
<dbReference type="PANTHER" id="PTHR10218:SF212">
    <property type="entry name" value="G PROTEIN ALPHA S SUBUNIT"/>
    <property type="match status" value="1"/>
</dbReference>
<dbReference type="PRINTS" id="PR00318">
    <property type="entry name" value="GPROTEINA"/>
</dbReference>
<organism evidence="10 11">
    <name type="scientific">Toxocara canis</name>
    <name type="common">Canine roundworm</name>
    <dbReference type="NCBI Taxonomy" id="6265"/>
    <lineage>
        <taxon>Eukaryota</taxon>
        <taxon>Metazoa</taxon>
        <taxon>Ecdysozoa</taxon>
        <taxon>Nematoda</taxon>
        <taxon>Chromadorea</taxon>
        <taxon>Rhabditida</taxon>
        <taxon>Spirurina</taxon>
        <taxon>Ascaridomorpha</taxon>
        <taxon>Ascaridoidea</taxon>
        <taxon>Toxocaridae</taxon>
        <taxon>Toxocara</taxon>
    </lineage>
</organism>